<proteinExistence type="predicted"/>
<dbReference type="EMBL" id="PP542043">
    <property type="protein sequence ID" value="XDO02326.1"/>
    <property type="molecule type" value="Genomic_DNA"/>
</dbReference>
<name>A0AB39JF74_9VIRU</name>
<protein>
    <submittedName>
        <fullName evidence="1">Uncharacterized protein</fullName>
    </submittedName>
</protein>
<evidence type="ECO:0000313" key="1">
    <source>
        <dbReference type="EMBL" id="XDO02326.1"/>
    </source>
</evidence>
<gene>
    <name evidence="1" type="ORF">FloV-SA2_00508</name>
</gene>
<sequence>MKRNAIIIVGIFQYNIDILNQIKRCYDLDDKINDIYVYNNNSLIDNEKIQKYFDENNINYISINSRQYTKDSHNMYRNNNKQKNIQDNYSKFKQLCIDNNLLNNNNLSRHVPFKTEKWFSSNRLSSPEQYEQIFLALNEIKKYELENDFEYDFIMKIRLDFFLKHDKFGPLHYFNDTNDVLLKSYSNLKNFYDKIDENDDYHITERRINNYLYWRTTKFLGGQYILNSESYDKVKNHLNSRDTFNKIIKDKFVISINDACFFSSGKNFKVFVKLLYENYGEFYHENANFWWTAECQFQLSILKSDLYYFDYLQNNNYYKGREMWVNDYHGIEKYNHREMRTG</sequence>
<reference evidence="1" key="1">
    <citation type="submission" date="2024-03" db="EMBL/GenBank/DDBJ databases">
        <title>Eukaryotic viruses encode the ribosomal protein eL40.</title>
        <authorList>
            <person name="Thomy J."/>
            <person name="Schvarcz C.R."/>
            <person name="McBeain K.A."/>
            <person name="Edwards K.F."/>
            <person name="Steward G.F."/>
        </authorList>
    </citation>
    <scope>NUCLEOTIDE SEQUENCE</scope>
    <source>
        <strain evidence="1">FloV-SA2</strain>
    </source>
</reference>
<accession>A0AB39JF74</accession>
<organism evidence="1">
    <name type="scientific">Florenciella sp. virus SA2</name>
    <dbReference type="NCBI Taxonomy" id="3240092"/>
    <lineage>
        <taxon>Viruses</taxon>
    </lineage>
</organism>